<dbReference type="OMA" id="FRRREIH"/>
<reference evidence="1" key="1">
    <citation type="submission" date="2021-01" db="EMBL/GenBank/DDBJ databases">
        <authorList>
            <consortium name="Genoscope - CEA"/>
            <person name="William W."/>
        </authorList>
    </citation>
    <scope>NUCLEOTIDE SEQUENCE</scope>
</reference>
<sequence length="177" mass="21253">MSFRKTTFSQYSSNVLKLDFESEIQSAKTLQKSNYTITTDYNSPQGNLDSLDNLLDQKSSKKSRFFFSQKIDSEENFRHIKTESDLQQKEVKEVRPFRFRRREIQPKIDLNDKNDVDEFFTGVEIPRISQQAQKQNPYQLVTFTDYVESLYGKDWFYQRERKFKRQITVQDFFDTPC</sequence>
<comment type="caution">
    <text evidence="1">The sequence shown here is derived from an EMBL/GenBank/DDBJ whole genome shotgun (WGS) entry which is preliminary data.</text>
</comment>
<name>A0A8S1MEB2_PARPR</name>
<dbReference type="Proteomes" id="UP000688137">
    <property type="component" value="Unassembled WGS sequence"/>
</dbReference>
<proteinExistence type="predicted"/>
<dbReference type="EMBL" id="CAJJDM010000062">
    <property type="protein sequence ID" value="CAD8078950.1"/>
    <property type="molecule type" value="Genomic_DNA"/>
</dbReference>
<evidence type="ECO:0000313" key="2">
    <source>
        <dbReference type="Proteomes" id="UP000688137"/>
    </source>
</evidence>
<evidence type="ECO:0000313" key="1">
    <source>
        <dbReference type="EMBL" id="CAD8078950.1"/>
    </source>
</evidence>
<gene>
    <name evidence="1" type="ORF">PPRIM_AZ9-3.1.T0610047</name>
</gene>
<organism evidence="1 2">
    <name type="scientific">Paramecium primaurelia</name>
    <dbReference type="NCBI Taxonomy" id="5886"/>
    <lineage>
        <taxon>Eukaryota</taxon>
        <taxon>Sar</taxon>
        <taxon>Alveolata</taxon>
        <taxon>Ciliophora</taxon>
        <taxon>Intramacronucleata</taxon>
        <taxon>Oligohymenophorea</taxon>
        <taxon>Peniculida</taxon>
        <taxon>Parameciidae</taxon>
        <taxon>Paramecium</taxon>
    </lineage>
</organism>
<protein>
    <submittedName>
        <fullName evidence="1">Uncharacterized protein</fullName>
    </submittedName>
</protein>
<accession>A0A8S1MEB2</accession>
<keyword evidence="2" id="KW-1185">Reference proteome</keyword>
<dbReference type="AlphaFoldDB" id="A0A8S1MEB2"/>